<accession>A0ABX9M374</accession>
<evidence type="ECO:0000256" key="1">
    <source>
        <dbReference type="SAM" id="SignalP"/>
    </source>
</evidence>
<evidence type="ECO:0000313" key="2">
    <source>
        <dbReference type="EMBL" id="RHX79676.1"/>
    </source>
</evidence>
<reference evidence="3" key="1">
    <citation type="submission" date="2018-05" db="EMBL/GenBank/DDBJ databases">
        <title>Leptospira yasudae sp. nov. and Leptospira stimsonii sp. nov., two pathogenic species of the genus Leptospira isolated from environmental sources.</title>
        <authorList>
            <person name="Casanovas-Massana A."/>
            <person name="Hamond C."/>
            <person name="Santos L.A."/>
            <person name="Hacker K.P."/>
            <person name="Balassiano I."/>
            <person name="Medeiros M.A."/>
            <person name="Reis M.G."/>
            <person name="Ko A.I."/>
            <person name="Wunder E.A."/>
        </authorList>
    </citation>
    <scope>NUCLEOTIDE SEQUENCE [LARGE SCALE GENOMIC DNA]</scope>
    <source>
        <strain evidence="3">B21</strain>
    </source>
</reference>
<sequence length="270" mass="29253">MKQIRIVFCLTMVLVGMEIFATENQPNGANDRVSGNYENSNWSIQYGFGAGKATYSMPSEGNSMALLPYLITSPSTTSSGTSNLLLPALLSSSTSKESYSGTTYHGRFYAEYLPNYFGLHFGMSNSVFDLKAKVDPIEQLLPLLLLQSAATSSSSSSMSTAYLLYTIASPATSSAKIQDSITYFDIGPTFHARPRKTLDPYLALGVGAGSCAGRCYSYRGYAKLGFRINFGGGYIFLEGEYSHANIRIGKDDAAEPLKNQIGIFGFGLYL</sequence>
<keyword evidence="3" id="KW-1185">Reference proteome</keyword>
<proteinExistence type="predicted"/>
<evidence type="ECO:0008006" key="4">
    <source>
        <dbReference type="Google" id="ProtNLM"/>
    </source>
</evidence>
<dbReference type="RefSeq" id="WP_118956359.1">
    <property type="nucleotide sequence ID" value="NZ_QHCR01000005.1"/>
</dbReference>
<dbReference type="Proteomes" id="UP000285569">
    <property type="component" value="Unassembled WGS sequence"/>
</dbReference>
<gene>
    <name evidence="2" type="ORF">DLM77_12420</name>
</gene>
<feature type="signal peptide" evidence="1">
    <location>
        <begin position="1"/>
        <end position="21"/>
    </location>
</feature>
<evidence type="ECO:0000313" key="3">
    <source>
        <dbReference type="Proteomes" id="UP000285569"/>
    </source>
</evidence>
<comment type="caution">
    <text evidence="2">The sequence shown here is derived from an EMBL/GenBank/DDBJ whole genome shotgun (WGS) entry which is preliminary data.</text>
</comment>
<reference evidence="2 3" key="2">
    <citation type="journal article" date="2020" name="Int. J. Syst. Evol. Microbiol.">
        <title>Leptospira yasudae sp. nov. and Leptospira stimsonii sp. nov., two new species of the pathogenic group isolated from environmental sources.</title>
        <authorList>
            <person name="Casanovas-Massana A."/>
            <person name="Hamond C."/>
            <person name="Santos L.A."/>
            <person name="de Oliveira D."/>
            <person name="Hacker K.P."/>
            <person name="Balassiano I."/>
            <person name="Costa F."/>
            <person name="Medeiros M.A."/>
            <person name="Reis M.G."/>
            <person name="Ko A.I."/>
            <person name="Wunder E.A."/>
        </authorList>
    </citation>
    <scope>NUCLEOTIDE SEQUENCE [LARGE SCALE GENOMIC DNA]</scope>
    <source>
        <strain evidence="2 3">B21</strain>
    </source>
</reference>
<organism evidence="2 3">
    <name type="scientific">Leptospira yasudae</name>
    <dbReference type="NCBI Taxonomy" id="2202201"/>
    <lineage>
        <taxon>Bacteria</taxon>
        <taxon>Pseudomonadati</taxon>
        <taxon>Spirochaetota</taxon>
        <taxon>Spirochaetia</taxon>
        <taxon>Leptospirales</taxon>
        <taxon>Leptospiraceae</taxon>
        <taxon>Leptospira</taxon>
    </lineage>
</organism>
<protein>
    <recommendedName>
        <fullName evidence="4">Outer membrane protein beta-barrel domain-containing protein</fullName>
    </recommendedName>
</protein>
<dbReference type="EMBL" id="QHCR01000005">
    <property type="protein sequence ID" value="RHX79676.1"/>
    <property type="molecule type" value="Genomic_DNA"/>
</dbReference>
<keyword evidence="1" id="KW-0732">Signal</keyword>
<name>A0ABX9M374_9LEPT</name>
<feature type="chain" id="PRO_5046327693" description="Outer membrane protein beta-barrel domain-containing protein" evidence="1">
    <location>
        <begin position="22"/>
        <end position="270"/>
    </location>
</feature>